<feature type="transmembrane region" description="Helical" evidence="12">
    <location>
        <begin position="493"/>
        <end position="513"/>
    </location>
</feature>
<feature type="transmembrane region" description="Helical" evidence="12">
    <location>
        <begin position="713"/>
        <end position="742"/>
    </location>
</feature>
<comment type="subcellular location">
    <subcellularLocation>
        <location evidence="1 12">Endoplasmic reticulum membrane</location>
        <topology evidence="1 12">Multi-pass membrane protein</topology>
    </subcellularLocation>
</comment>
<dbReference type="InterPro" id="IPR037674">
    <property type="entry name" value="PIG-G_N"/>
</dbReference>
<evidence type="ECO:0000256" key="7">
    <source>
        <dbReference type="ARBA" id="ARBA00022692"/>
    </source>
</evidence>
<comment type="similarity">
    <text evidence="3 12">Belongs to the PIGG/PIGN/PIGO family. PIGG subfamily.</text>
</comment>
<evidence type="ECO:0000256" key="5">
    <source>
        <dbReference type="ARBA" id="ARBA00022502"/>
    </source>
</evidence>
<dbReference type="InterPro" id="IPR002591">
    <property type="entry name" value="Phosphodiest/P_Trfase"/>
</dbReference>
<dbReference type="GO" id="GO:0051267">
    <property type="term" value="F:CP2 mannose-ethanolamine phosphotransferase activity"/>
    <property type="evidence" value="ECO:0007669"/>
    <property type="project" value="EnsemblFungi"/>
</dbReference>
<gene>
    <name evidence="14" type="ORF">METBIDRAFT_200728</name>
</gene>
<evidence type="ECO:0000256" key="8">
    <source>
        <dbReference type="ARBA" id="ARBA00022824"/>
    </source>
</evidence>
<dbReference type="GeneID" id="30027907"/>
<feature type="transmembrane region" description="Helical" evidence="12">
    <location>
        <begin position="432"/>
        <end position="448"/>
    </location>
</feature>
<evidence type="ECO:0000256" key="6">
    <source>
        <dbReference type="ARBA" id="ARBA00022679"/>
    </source>
</evidence>
<dbReference type="PANTHER" id="PTHR23072">
    <property type="entry name" value="PHOSPHATIDYLINOSITOL GLYCAN-RELATED"/>
    <property type="match status" value="1"/>
</dbReference>
<dbReference type="STRING" id="869754.A0A1A0H9J3"/>
<feature type="transmembrane region" description="Helical" evidence="12">
    <location>
        <begin position="373"/>
        <end position="394"/>
    </location>
</feature>
<keyword evidence="8 12" id="KW-0256">Endoplasmic reticulum</keyword>
<dbReference type="Pfam" id="PF01663">
    <property type="entry name" value="Phosphodiest"/>
    <property type="match status" value="1"/>
</dbReference>
<dbReference type="UniPathway" id="UPA00196"/>
<dbReference type="RefSeq" id="XP_018711079.1">
    <property type="nucleotide sequence ID" value="XM_018854931.1"/>
</dbReference>
<dbReference type="CDD" id="cd16024">
    <property type="entry name" value="GPI_EPT_2"/>
    <property type="match status" value="1"/>
</dbReference>
<dbReference type="PANTHER" id="PTHR23072:SF0">
    <property type="entry name" value="GPI ETHANOLAMINE PHOSPHATE TRANSFERASE 2"/>
    <property type="match status" value="1"/>
</dbReference>
<feature type="transmembrane region" description="Helical" evidence="12">
    <location>
        <begin position="534"/>
        <end position="551"/>
    </location>
</feature>
<dbReference type="EMBL" id="LXTC01000004">
    <property type="protein sequence ID" value="OBA20557.1"/>
    <property type="molecule type" value="Genomic_DNA"/>
</dbReference>
<feature type="transmembrane region" description="Helical" evidence="12">
    <location>
        <begin position="401"/>
        <end position="420"/>
    </location>
</feature>
<dbReference type="InterPro" id="IPR039527">
    <property type="entry name" value="PIGG/GPI7"/>
</dbReference>
<evidence type="ECO:0000256" key="9">
    <source>
        <dbReference type="ARBA" id="ARBA00022989"/>
    </source>
</evidence>
<dbReference type="AlphaFoldDB" id="A0A1A0H9J3"/>
<comment type="pathway">
    <text evidence="2 12">Glycolipid biosynthesis; glycosylphosphatidylinositol-anchor biosynthesis.</text>
</comment>
<dbReference type="SUPFAM" id="SSF53649">
    <property type="entry name" value="Alkaline phosphatase-like"/>
    <property type="match status" value="1"/>
</dbReference>
<proteinExistence type="inferred from homology"/>
<evidence type="ECO:0000259" key="13">
    <source>
        <dbReference type="Pfam" id="PF19316"/>
    </source>
</evidence>
<dbReference type="Pfam" id="PF19316">
    <property type="entry name" value="PIGO_PIGG"/>
    <property type="match status" value="1"/>
</dbReference>
<keyword evidence="11" id="KW-0325">Glycoprotein</keyword>
<name>A0A1A0H9J3_9ASCO</name>
<evidence type="ECO:0000256" key="11">
    <source>
        <dbReference type="ARBA" id="ARBA00023180"/>
    </source>
</evidence>
<comment type="caution">
    <text evidence="14">The sequence shown here is derived from an EMBL/GenBank/DDBJ whole genome shotgun (WGS) entry which is preliminary data.</text>
</comment>
<keyword evidence="5 12" id="KW-0337">GPI-anchor biosynthesis</keyword>
<feature type="transmembrane region" description="Helical" evidence="12">
    <location>
        <begin position="596"/>
        <end position="615"/>
    </location>
</feature>
<evidence type="ECO:0000256" key="4">
    <source>
        <dbReference type="ARBA" id="ARBA00020830"/>
    </source>
</evidence>
<protein>
    <recommendedName>
        <fullName evidence="4 12">GPI ethanolamine phosphate transferase 2</fullName>
    </recommendedName>
</protein>
<evidence type="ECO:0000256" key="3">
    <source>
        <dbReference type="ARBA" id="ARBA00005315"/>
    </source>
</evidence>
<keyword evidence="9 12" id="KW-1133">Transmembrane helix</keyword>
<dbReference type="GO" id="GO:0005789">
    <property type="term" value="C:endoplasmic reticulum membrane"/>
    <property type="evidence" value="ECO:0007669"/>
    <property type="project" value="UniProtKB-SubCell"/>
</dbReference>
<accession>A0A1A0H9J3</accession>
<dbReference type="GO" id="GO:0006506">
    <property type="term" value="P:GPI anchor biosynthetic process"/>
    <property type="evidence" value="ECO:0007669"/>
    <property type="project" value="UniProtKB-UniPathway"/>
</dbReference>
<dbReference type="OrthoDB" id="272139at2759"/>
<feature type="transmembrane region" description="Helical" evidence="12">
    <location>
        <begin position="797"/>
        <end position="818"/>
    </location>
</feature>
<feature type="transmembrane region" description="Helical" evidence="12">
    <location>
        <begin position="670"/>
        <end position="693"/>
    </location>
</feature>
<keyword evidence="15" id="KW-1185">Reference proteome</keyword>
<keyword evidence="6 12" id="KW-0808">Transferase</keyword>
<evidence type="ECO:0000256" key="10">
    <source>
        <dbReference type="ARBA" id="ARBA00023136"/>
    </source>
</evidence>
<evidence type="ECO:0000256" key="12">
    <source>
        <dbReference type="RuleBase" id="RU367106"/>
    </source>
</evidence>
<feature type="domain" description="GPI ethanolamine phosphate transferase 2 C-terminal" evidence="13">
    <location>
        <begin position="371"/>
        <end position="813"/>
    </location>
</feature>
<reference evidence="14 15" key="1">
    <citation type="submission" date="2016-05" db="EMBL/GenBank/DDBJ databases">
        <title>Comparative genomics of biotechnologically important yeasts.</title>
        <authorList>
            <consortium name="DOE Joint Genome Institute"/>
            <person name="Riley R."/>
            <person name="Haridas S."/>
            <person name="Wolfe K.H."/>
            <person name="Lopes M.R."/>
            <person name="Hittinger C.T."/>
            <person name="Goker M."/>
            <person name="Salamov A."/>
            <person name="Wisecaver J."/>
            <person name="Long T.M."/>
            <person name="Aerts A.L."/>
            <person name="Barry K."/>
            <person name="Choi C."/>
            <person name="Clum A."/>
            <person name="Coughlan A.Y."/>
            <person name="Deshpande S."/>
            <person name="Douglass A.P."/>
            <person name="Hanson S.J."/>
            <person name="Klenk H.-P."/>
            <person name="LaButti K."/>
            <person name="Lapidus A."/>
            <person name="Lindquist E."/>
            <person name="Lipzen A."/>
            <person name="Meier-kolthoff J.P."/>
            <person name="Ohm R.A."/>
            <person name="Otillar R.P."/>
            <person name="Pangilinan J."/>
            <person name="Peng Y."/>
            <person name="Rokas A."/>
            <person name="Rosa C.A."/>
            <person name="Scheuner C."/>
            <person name="Sibirny A.A."/>
            <person name="Slot J.C."/>
            <person name="Stielow J.B."/>
            <person name="Sun H."/>
            <person name="Kurtzman C.P."/>
            <person name="Blackwell M."/>
            <person name="Grigoriev I.V."/>
            <person name="Jeffries T.W."/>
        </authorList>
    </citation>
    <scope>NUCLEOTIDE SEQUENCE [LARGE SCALE GENOMIC DNA]</scope>
    <source>
        <strain evidence="14 15">NRRL YB-4993</strain>
    </source>
</reference>
<comment type="function">
    <text evidence="12">Ethanolamine phosphate transferase involved in glycosylphosphatidylinositol-anchor biosynthesis. Transfers ethanolamine phosphate to the GPI second mannose.</text>
</comment>
<dbReference type="InterPro" id="IPR045687">
    <property type="entry name" value="PIGG/GPI7_C"/>
</dbReference>
<dbReference type="Proteomes" id="UP000092555">
    <property type="component" value="Unassembled WGS sequence"/>
</dbReference>
<feature type="transmembrane region" description="Helical" evidence="12">
    <location>
        <begin position="635"/>
        <end position="658"/>
    </location>
</feature>
<sequence length="819" mass="92845">MMLRSKFILLLGLQFVGLIWFLKGFFPRKVTLLMPFLHSLIKDGHALPFTAFSHPPTVTLPRLKGITTGGTPSFVDALLNVADDADQTQGLENVDSWIHQFKFSKEERVLHFFGDDTWLKLFPPSKFFEHFEGTSSFFVSDFTEVDLNVTRHLSSEIDDNSWDALILHYLGLDHIGHKGGAKSVYMAPKQAEMDNVLELLYQSRVQNTNDTLLVLLGDHGMNDVGNHGGASAGETSPGLILASPKFTSISDEVNAPLKRNAEYSYYSAVSQIDIVPTLAALLNFPIPKNNLGIVLSQVLKLWADESSQKAVLMENCLQFIALIAEKYDETHATYKSFFDEFQHLKNEESLPLDSYYSFLIRSQRLLVEESTNYGYFDIAYGFGLICVSVIFIWLDIVKHLRGSYGITCLFAGFCILYSLHFHGSSLIEEEHQIWWFLTVTILFVHLYIMKLRSRASFFLALLAVRIIRGWNDSGQKYSSDHTIFRFLASHPDINWLLVLITYVSLTGQTYWYSCWVDSVGYSATPLRCRVIISNFFRLVTISVISTLSFSFKLGQFSIDGSNIPHWLTPFHLFASELFGNYTLIDAKEFQFIYVRVSRMFFAGLTAVFLVQFILVNIRNCRRVGIMNFSNAVTLFLIHQTRIEIIPIFLVFSVLKLAYSNMITQIKASEINTQVVLITLFSLCLQNLSFFSIGNTNLLATVDLSNAYNGISEYNIASVGILTFVSNFAVAIYWSIVATELLANKIITSQASICFKALTSMRASLNLAFYSISALSLIGSCINLRFHLFIWSVFSPKLLFFGAWMVFINFIFENLLLCLF</sequence>
<evidence type="ECO:0000256" key="2">
    <source>
        <dbReference type="ARBA" id="ARBA00004687"/>
    </source>
</evidence>
<evidence type="ECO:0000313" key="14">
    <source>
        <dbReference type="EMBL" id="OBA20557.1"/>
    </source>
</evidence>
<keyword evidence="7 12" id="KW-0812">Transmembrane</keyword>
<evidence type="ECO:0000256" key="1">
    <source>
        <dbReference type="ARBA" id="ARBA00004477"/>
    </source>
</evidence>
<dbReference type="GO" id="GO:0005886">
    <property type="term" value="C:plasma membrane"/>
    <property type="evidence" value="ECO:0007669"/>
    <property type="project" value="EnsemblFungi"/>
</dbReference>
<keyword evidence="10 12" id="KW-0472">Membrane</keyword>
<feature type="transmembrane region" description="Helical" evidence="12">
    <location>
        <begin position="763"/>
        <end position="785"/>
    </location>
</feature>
<evidence type="ECO:0000313" key="15">
    <source>
        <dbReference type="Proteomes" id="UP000092555"/>
    </source>
</evidence>
<organism evidence="14 15">
    <name type="scientific">Metschnikowia bicuspidata var. bicuspidata NRRL YB-4993</name>
    <dbReference type="NCBI Taxonomy" id="869754"/>
    <lineage>
        <taxon>Eukaryota</taxon>
        <taxon>Fungi</taxon>
        <taxon>Dikarya</taxon>
        <taxon>Ascomycota</taxon>
        <taxon>Saccharomycotina</taxon>
        <taxon>Pichiomycetes</taxon>
        <taxon>Metschnikowiaceae</taxon>
        <taxon>Metschnikowia</taxon>
    </lineage>
</organism>
<dbReference type="Gene3D" id="3.40.720.10">
    <property type="entry name" value="Alkaline Phosphatase, subunit A"/>
    <property type="match status" value="1"/>
</dbReference>
<dbReference type="InterPro" id="IPR017850">
    <property type="entry name" value="Alkaline_phosphatase_core_sf"/>
</dbReference>